<evidence type="ECO:0000313" key="4">
    <source>
        <dbReference type="EMBL" id="KIJ41942.1"/>
    </source>
</evidence>
<evidence type="ECO:0000259" key="3">
    <source>
        <dbReference type="Pfam" id="PF05183"/>
    </source>
</evidence>
<evidence type="ECO:0000256" key="1">
    <source>
        <dbReference type="RuleBase" id="RU363098"/>
    </source>
</evidence>
<dbReference type="OrthoDB" id="10055769at2759"/>
<feature type="compositionally biased region" description="Acidic residues" evidence="2">
    <location>
        <begin position="822"/>
        <end position="836"/>
    </location>
</feature>
<dbReference type="EMBL" id="KN837133">
    <property type="protein sequence ID" value="KIJ41942.1"/>
    <property type="molecule type" value="Genomic_DNA"/>
</dbReference>
<feature type="compositionally biased region" description="Basic and acidic residues" evidence="2">
    <location>
        <begin position="924"/>
        <end position="933"/>
    </location>
</feature>
<dbReference type="AlphaFoldDB" id="A0A0C9VK07"/>
<feature type="compositionally biased region" description="Acidic residues" evidence="2">
    <location>
        <begin position="842"/>
        <end position="853"/>
    </location>
</feature>
<protein>
    <recommendedName>
        <fullName evidence="1">RNA-dependent RNA polymerase</fullName>
        <ecNumber evidence="1">2.7.7.48</ecNumber>
    </recommendedName>
</protein>
<dbReference type="Proteomes" id="UP000054279">
    <property type="component" value="Unassembled WGS sequence"/>
</dbReference>
<dbReference type="PANTHER" id="PTHR48209">
    <property type="entry name" value="AGL056WP"/>
    <property type="match status" value="1"/>
</dbReference>
<dbReference type="HOGENOM" id="CLU_309762_0_0_1"/>
<dbReference type="InterPro" id="IPR057596">
    <property type="entry name" value="RDRP_core"/>
</dbReference>
<feature type="compositionally biased region" description="Basic and acidic residues" evidence="2">
    <location>
        <begin position="786"/>
        <end position="803"/>
    </location>
</feature>
<keyword evidence="1" id="KW-0696">RNA-directed RNA polymerase</keyword>
<proteinExistence type="inferred from homology"/>
<feature type="region of interest" description="Disordered" evidence="2">
    <location>
        <begin position="237"/>
        <end position="257"/>
    </location>
</feature>
<dbReference type="PANTHER" id="PTHR48209:SF2">
    <property type="entry name" value="FI24008P1"/>
    <property type="match status" value="1"/>
</dbReference>
<dbReference type="Pfam" id="PF05183">
    <property type="entry name" value="RdRP"/>
    <property type="match status" value="1"/>
</dbReference>
<feature type="compositionally biased region" description="Basic and acidic residues" evidence="2">
    <location>
        <begin position="940"/>
        <end position="951"/>
    </location>
</feature>
<feature type="compositionally biased region" description="Basic and acidic residues" evidence="2">
    <location>
        <begin position="241"/>
        <end position="256"/>
    </location>
</feature>
<reference evidence="4 5" key="1">
    <citation type="submission" date="2014-06" db="EMBL/GenBank/DDBJ databases">
        <title>Evolutionary Origins and Diversification of the Mycorrhizal Mutualists.</title>
        <authorList>
            <consortium name="DOE Joint Genome Institute"/>
            <consortium name="Mycorrhizal Genomics Consortium"/>
            <person name="Kohler A."/>
            <person name="Kuo A."/>
            <person name="Nagy L.G."/>
            <person name="Floudas D."/>
            <person name="Copeland A."/>
            <person name="Barry K.W."/>
            <person name="Cichocki N."/>
            <person name="Veneault-Fourrey C."/>
            <person name="LaButti K."/>
            <person name="Lindquist E.A."/>
            <person name="Lipzen A."/>
            <person name="Lundell T."/>
            <person name="Morin E."/>
            <person name="Murat C."/>
            <person name="Riley R."/>
            <person name="Ohm R."/>
            <person name="Sun H."/>
            <person name="Tunlid A."/>
            <person name="Henrissat B."/>
            <person name="Grigoriev I.V."/>
            <person name="Hibbett D.S."/>
            <person name="Martin F."/>
        </authorList>
    </citation>
    <scope>NUCLEOTIDE SEQUENCE [LARGE SCALE GENOMIC DNA]</scope>
    <source>
        <strain evidence="4 5">SS14</strain>
    </source>
</reference>
<dbReference type="GO" id="GO:0003723">
    <property type="term" value="F:RNA binding"/>
    <property type="evidence" value="ECO:0007669"/>
    <property type="project" value="UniProtKB-KW"/>
</dbReference>
<gene>
    <name evidence="4" type="ORF">M422DRAFT_254959</name>
</gene>
<sequence length="951" mass="106245">MGLPLIGCAQTRCSPHLSLLPPPTSNVQQRPGTQSIAEASRNVLNTNDGVNGIFGEIMDDEDDVLDEHEILATPFIISSSSSFSNAFRQSDSMVTIATSFGAPYQEYWSPHLDDCPPEFFEVARQAEAKAASELFKYSAEEAPVNPFLDSVTTPKRPECDAPTISTESIVTIAQPYQYTLEQIRKLLYGVQWEITRLVEKSPSGYHKFLPYIEGLVASNSQSTPRVLKIWTKLSDSETDTESGRTTKSDSRAERNIKQTAWSELDQEEELSREKTGKIAGLGFSNVSGWYGDKVHFIARLKDLEKDKSNKGKLRHSHGSPSYQIILQRSELGPSNRRFSRRFGSRRFIHVRVAKSIMMSGNSSLVEYFQKPFLLNGRIFKAFCLKDTSITRDHRSALSFLDFIEYHNPMDLNNQQHTYAGNGEMGARFAFGLSSSVPVSSDWTGEGKVLAEMVCIHCTVSLTHRLINSSGPLPMAVVLSIWQECANCKPVLVGKDCHLLSRSTIKYDPHSVWDEFQFIIDVLRPSRLKTPSRLSTETIVCIAHNQDLLALNGKSKHSSLCRLMQEGLNQVMEVFGKLASSSEEEKAGDSPLLRHAMVLLWNEVCKTGDVNARRMGREFSESTDARGLVNKFYGDDDDKDEESGAVEEDDLLDDEFMSTRTPEETIMRLLDAGLTPSSPYVHEKLKLVIRKVAERFVQQFRIEVPGSVGIFCVPDLLGILEENEVFLECSKPVFPGPDGVEVEVLVGDILVGRLQTFADSVGKRPSQTTTSTTGEILQQRPTTLQGDRQKIKMSDIATKRKAEDFEAEPGVQKTQKRAKQDEPEAVEEVDEAEDAPEENGGNETDDEDDEDDMEKELLALKNDAEGEVVGRRTRGVRVDYTKLDEELGHDEDDDEDDDDDEDAEERDDGEDADEANGVETADASKILKEMKADEASEDEQDKEKGGYEEDED</sequence>
<feature type="compositionally biased region" description="Acidic residues" evidence="2">
    <location>
        <begin position="886"/>
        <end position="915"/>
    </location>
</feature>
<evidence type="ECO:0000256" key="2">
    <source>
        <dbReference type="SAM" id="MobiDB-lite"/>
    </source>
</evidence>
<keyword evidence="1" id="KW-0548">Nucleotidyltransferase</keyword>
<feature type="region of interest" description="Disordered" evidence="2">
    <location>
        <begin position="759"/>
        <end position="951"/>
    </location>
</feature>
<dbReference type="EC" id="2.7.7.48" evidence="1"/>
<feature type="domain" description="RDRP core" evidence="3">
    <location>
        <begin position="497"/>
        <end position="752"/>
    </location>
</feature>
<organism evidence="4 5">
    <name type="scientific">Sphaerobolus stellatus (strain SS14)</name>
    <dbReference type="NCBI Taxonomy" id="990650"/>
    <lineage>
        <taxon>Eukaryota</taxon>
        <taxon>Fungi</taxon>
        <taxon>Dikarya</taxon>
        <taxon>Basidiomycota</taxon>
        <taxon>Agaricomycotina</taxon>
        <taxon>Agaricomycetes</taxon>
        <taxon>Phallomycetidae</taxon>
        <taxon>Geastrales</taxon>
        <taxon>Sphaerobolaceae</taxon>
        <taxon>Sphaerobolus</taxon>
    </lineage>
</organism>
<evidence type="ECO:0000313" key="5">
    <source>
        <dbReference type="Proteomes" id="UP000054279"/>
    </source>
</evidence>
<comment type="similarity">
    <text evidence="1">Belongs to the RdRP family.</text>
</comment>
<name>A0A0C9VK07_SPHS4</name>
<keyword evidence="1" id="KW-0808">Transferase</keyword>
<keyword evidence="5" id="KW-1185">Reference proteome</keyword>
<feature type="compositionally biased region" description="Basic and acidic residues" evidence="2">
    <location>
        <begin position="854"/>
        <end position="885"/>
    </location>
</feature>
<comment type="catalytic activity">
    <reaction evidence="1">
        <text>RNA(n) + a ribonucleoside 5'-triphosphate = RNA(n+1) + diphosphate</text>
        <dbReference type="Rhea" id="RHEA:21248"/>
        <dbReference type="Rhea" id="RHEA-COMP:14527"/>
        <dbReference type="Rhea" id="RHEA-COMP:17342"/>
        <dbReference type="ChEBI" id="CHEBI:33019"/>
        <dbReference type="ChEBI" id="CHEBI:61557"/>
        <dbReference type="ChEBI" id="CHEBI:140395"/>
        <dbReference type="EC" id="2.7.7.48"/>
    </reaction>
</comment>
<accession>A0A0C9VK07</accession>
<feature type="compositionally biased region" description="Polar residues" evidence="2">
    <location>
        <begin position="764"/>
        <end position="785"/>
    </location>
</feature>
<keyword evidence="1" id="KW-0694">RNA-binding</keyword>
<dbReference type="GO" id="GO:0003968">
    <property type="term" value="F:RNA-directed RNA polymerase activity"/>
    <property type="evidence" value="ECO:0007669"/>
    <property type="project" value="UniProtKB-KW"/>
</dbReference>